<keyword evidence="8 12" id="KW-1133">Transmembrane helix</keyword>
<comment type="caution">
    <text evidence="14">The sequence shown here is derived from an EMBL/GenBank/DDBJ whole genome shotgun (WGS) entry which is preliminary data.</text>
</comment>
<dbReference type="InterPro" id="IPR046956">
    <property type="entry name" value="RLP23-like"/>
</dbReference>
<comment type="similarity">
    <text evidence="2">Belongs to the RLP family.</text>
</comment>
<dbReference type="SUPFAM" id="SSF52058">
    <property type="entry name" value="L domain-like"/>
    <property type="match status" value="2"/>
</dbReference>
<dbReference type="PANTHER" id="PTHR48063">
    <property type="entry name" value="LRR RECEPTOR-LIKE KINASE"/>
    <property type="match status" value="1"/>
</dbReference>
<evidence type="ECO:0000256" key="6">
    <source>
        <dbReference type="ARBA" id="ARBA00022729"/>
    </source>
</evidence>
<reference evidence="14" key="1">
    <citation type="submission" date="2020-03" db="EMBL/GenBank/DDBJ databases">
        <title>A high-quality chromosome-level genome assembly of a woody plant with both climbing and erect habits, Rhamnella rubrinervis.</title>
        <authorList>
            <person name="Lu Z."/>
            <person name="Yang Y."/>
            <person name="Zhu X."/>
            <person name="Sun Y."/>
        </authorList>
    </citation>
    <scope>NUCLEOTIDE SEQUENCE</scope>
    <source>
        <strain evidence="14">BYM</strain>
        <tissue evidence="14">Leaf</tissue>
    </source>
</reference>
<dbReference type="GO" id="GO:0005886">
    <property type="term" value="C:plasma membrane"/>
    <property type="evidence" value="ECO:0007669"/>
    <property type="project" value="UniProtKB-SubCell"/>
</dbReference>
<protein>
    <recommendedName>
        <fullName evidence="13">Leucine-rich repeat-containing N-terminal plant-type domain-containing protein</fullName>
    </recommendedName>
</protein>
<dbReference type="PROSITE" id="PS51450">
    <property type="entry name" value="LRR"/>
    <property type="match status" value="3"/>
</dbReference>
<dbReference type="InterPro" id="IPR013210">
    <property type="entry name" value="LRR_N_plant-typ"/>
</dbReference>
<evidence type="ECO:0000313" key="15">
    <source>
        <dbReference type="Proteomes" id="UP000796880"/>
    </source>
</evidence>
<dbReference type="Pfam" id="PF08263">
    <property type="entry name" value="LRRNT_2"/>
    <property type="match status" value="1"/>
</dbReference>
<organism evidence="14 15">
    <name type="scientific">Rhamnella rubrinervis</name>
    <dbReference type="NCBI Taxonomy" id="2594499"/>
    <lineage>
        <taxon>Eukaryota</taxon>
        <taxon>Viridiplantae</taxon>
        <taxon>Streptophyta</taxon>
        <taxon>Embryophyta</taxon>
        <taxon>Tracheophyta</taxon>
        <taxon>Spermatophyta</taxon>
        <taxon>Magnoliopsida</taxon>
        <taxon>eudicotyledons</taxon>
        <taxon>Gunneridae</taxon>
        <taxon>Pentapetalae</taxon>
        <taxon>rosids</taxon>
        <taxon>fabids</taxon>
        <taxon>Rosales</taxon>
        <taxon>Rhamnaceae</taxon>
        <taxon>rhamnoid group</taxon>
        <taxon>Rhamneae</taxon>
        <taxon>Rhamnella</taxon>
    </lineage>
</organism>
<keyword evidence="5 12" id="KW-0812">Transmembrane</keyword>
<dbReference type="Pfam" id="PF00560">
    <property type="entry name" value="LRR_1"/>
    <property type="match status" value="7"/>
</dbReference>
<feature type="domain" description="Leucine-rich repeat-containing N-terminal plant-type" evidence="13">
    <location>
        <begin position="42"/>
        <end position="89"/>
    </location>
</feature>
<evidence type="ECO:0000256" key="12">
    <source>
        <dbReference type="SAM" id="Phobius"/>
    </source>
</evidence>
<evidence type="ECO:0000256" key="1">
    <source>
        <dbReference type="ARBA" id="ARBA00004251"/>
    </source>
</evidence>
<accession>A0A8K0DRB2</accession>
<evidence type="ECO:0000256" key="4">
    <source>
        <dbReference type="ARBA" id="ARBA00022614"/>
    </source>
</evidence>
<dbReference type="AlphaFoldDB" id="A0A8K0DRB2"/>
<sequence length="1011" mass="112698">MISFVLGHLCTLRSSGLLISFLVAISVLGKSNGAYSPSRCIPSERQALLSFKRGLELDDHDHEDSNPLSSWTSNSSQEDCCSWEGMSCDSKTNHVIKLGLRRYHLGSEINPSLLKLKYLKHLDLSFNNFSRIPKFLGSLTRLRYLNLARNPMSGTIPSQLGNLTRLSFLDLSGIHVITVVNFRWISRLSSLKYLTLTAVNFTTNSDWLQSIETTPSLRVLNLQDCHFPEVDTSSLSHINASNTLESILMSYNSIDPRAIPWLLNVSSNLVDLRVHENMIGGPLPNSFGNLTSLAYVDLSGNGFQGEIPKSLGTLCKLKSLFLSCNQLSGTLHNLLESLQVSCTKNSTEILNLNFHNHQSVAPALNELYLNENLLEGPLPNSIGQFPKLHVMNLEKNLLTGPLPTLSHFPSLRALYASKNKLDGSLPESMGQLSNLKVFDVSSNSFSGVVSQAQLMNLSKLKQLDLSFNSFTLNFSSTWVPPFQLTSLNLASCTVGPQFPVWLRTQLILSHIDISNSSVIDVIPTWFSNVTSKLQYLNLSFNHISGIVPNFPLRSIKQKSSSRRSYRSLIVDLSCNQFHGAIPLSLSNAIELYLSNNMFTRFKSFLCTPKDRETVLLDLSNNLLFGRLPDCWLQWRRLVILNLENNNLSGIIPGSIGSLYGLQTLRLRHNSLSGILPSSLNRSSGLLLLDLGDNNLNGKIPTWVGESLKKLMLLSLKSNKFYGRIPPNLCHLHSIQILDLSLNNLSGVIPSCIDNFTSMVHNRDDNDKTITNTYSYGGGPARRYENNALVMWKGLEYKYDKILGLLRVIDLSSNRLSGRIPAKVANLLELVQVNLSRNHLSGIIPNEIGELSRLESLDLSHNDLSDKIPMGLAKLSSLAYLDFSYNSLWGKIPTSTQLQSFDASRYAENMGLCGPPLTSTCPGDEIPAVPRNSSNGYVEDHDEEWLDMTWFYAGIGVGFSVGFCGVFGTLVFKTSWRQAYFRFFNSLGDWLYVGITVGKTRLSRRLQSNEYW</sequence>
<evidence type="ECO:0000256" key="8">
    <source>
        <dbReference type="ARBA" id="ARBA00022989"/>
    </source>
</evidence>
<dbReference type="Gene3D" id="3.80.10.10">
    <property type="entry name" value="Ribonuclease Inhibitor"/>
    <property type="match status" value="4"/>
</dbReference>
<evidence type="ECO:0000256" key="7">
    <source>
        <dbReference type="ARBA" id="ARBA00022737"/>
    </source>
</evidence>
<dbReference type="FunFam" id="3.80.10.10:FF:000213">
    <property type="entry name" value="Tyrosine-sulfated glycopeptide receptor 1"/>
    <property type="match status" value="1"/>
</dbReference>
<keyword evidence="6" id="KW-0732">Signal</keyword>
<keyword evidence="15" id="KW-1185">Reference proteome</keyword>
<dbReference type="SMART" id="SM00369">
    <property type="entry name" value="LRR_TYP"/>
    <property type="match status" value="12"/>
</dbReference>
<keyword evidence="7" id="KW-0677">Repeat</keyword>
<dbReference type="PRINTS" id="PR00019">
    <property type="entry name" value="LEURICHRPT"/>
</dbReference>
<dbReference type="Pfam" id="PF13855">
    <property type="entry name" value="LRR_8"/>
    <property type="match status" value="1"/>
</dbReference>
<feature type="transmembrane region" description="Helical" evidence="12">
    <location>
        <begin position="949"/>
        <end position="971"/>
    </location>
</feature>
<dbReference type="OrthoDB" id="842184at2759"/>
<name>A0A8K0DRB2_9ROSA</name>
<evidence type="ECO:0000259" key="13">
    <source>
        <dbReference type="Pfam" id="PF08263"/>
    </source>
</evidence>
<dbReference type="EMBL" id="VOIH02000010">
    <property type="protein sequence ID" value="KAF3435977.1"/>
    <property type="molecule type" value="Genomic_DNA"/>
</dbReference>
<comment type="subcellular location">
    <subcellularLocation>
        <location evidence="1">Cell membrane</location>
        <topology evidence="1">Single-pass type I membrane protein</topology>
    </subcellularLocation>
</comment>
<evidence type="ECO:0000256" key="10">
    <source>
        <dbReference type="ARBA" id="ARBA00023170"/>
    </source>
</evidence>
<evidence type="ECO:0000256" key="3">
    <source>
        <dbReference type="ARBA" id="ARBA00022475"/>
    </source>
</evidence>
<dbReference type="Proteomes" id="UP000796880">
    <property type="component" value="Unassembled WGS sequence"/>
</dbReference>
<dbReference type="InterPro" id="IPR001611">
    <property type="entry name" value="Leu-rich_rpt"/>
</dbReference>
<evidence type="ECO:0000313" key="14">
    <source>
        <dbReference type="EMBL" id="KAF3435977.1"/>
    </source>
</evidence>
<keyword evidence="4" id="KW-0433">Leucine-rich repeat</keyword>
<dbReference type="SUPFAM" id="SSF52047">
    <property type="entry name" value="RNI-like"/>
    <property type="match status" value="1"/>
</dbReference>
<dbReference type="InterPro" id="IPR032675">
    <property type="entry name" value="LRR_dom_sf"/>
</dbReference>
<dbReference type="PANTHER" id="PTHR48063:SF101">
    <property type="entry name" value="LRR RECEPTOR-LIKE SERINE_THREONINE-PROTEIN KINASE FLS2"/>
    <property type="match status" value="1"/>
</dbReference>
<keyword evidence="3" id="KW-1003">Cell membrane</keyword>
<proteinExistence type="inferred from homology"/>
<keyword evidence="11" id="KW-0325">Glycoprotein</keyword>
<evidence type="ECO:0000256" key="9">
    <source>
        <dbReference type="ARBA" id="ARBA00023136"/>
    </source>
</evidence>
<keyword evidence="9 12" id="KW-0472">Membrane</keyword>
<evidence type="ECO:0000256" key="2">
    <source>
        <dbReference type="ARBA" id="ARBA00009592"/>
    </source>
</evidence>
<evidence type="ECO:0000256" key="11">
    <source>
        <dbReference type="ARBA" id="ARBA00023180"/>
    </source>
</evidence>
<keyword evidence="10" id="KW-0675">Receptor</keyword>
<dbReference type="FunFam" id="3.80.10.10:FF:001362">
    <property type="entry name" value="Lrr receptor-like serinethreonine-protein kinase gso2"/>
    <property type="match status" value="1"/>
</dbReference>
<dbReference type="FunFam" id="3.80.10.10:FF:000041">
    <property type="entry name" value="LRR receptor-like serine/threonine-protein kinase ERECTA"/>
    <property type="match status" value="1"/>
</dbReference>
<dbReference type="InterPro" id="IPR003591">
    <property type="entry name" value="Leu-rich_rpt_typical-subtyp"/>
</dbReference>
<gene>
    <name evidence="14" type="ORF">FNV43_RR23069</name>
</gene>
<evidence type="ECO:0000256" key="5">
    <source>
        <dbReference type="ARBA" id="ARBA00022692"/>
    </source>
</evidence>